<evidence type="ECO:0000259" key="4">
    <source>
        <dbReference type="PROSITE" id="PS50043"/>
    </source>
</evidence>
<dbReference type="RefSeq" id="WP_080914927.1">
    <property type="nucleotide sequence ID" value="NZ_CP020472.1"/>
</dbReference>
<accession>A0ABN4Y9H9</accession>
<evidence type="ECO:0000313" key="6">
    <source>
        <dbReference type="Proteomes" id="UP000191820"/>
    </source>
</evidence>
<proteinExistence type="predicted"/>
<dbReference type="InterPro" id="IPR016032">
    <property type="entry name" value="Sig_transdc_resp-reg_C-effctor"/>
</dbReference>
<dbReference type="PRINTS" id="PR00038">
    <property type="entry name" value="HTHLUXR"/>
</dbReference>
<evidence type="ECO:0000256" key="3">
    <source>
        <dbReference type="ARBA" id="ARBA00023163"/>
    </source>
</evidence>
<dbReference type="PANTHER" id="PTHR44688">
    <property type="entry name" value="DNA-BINDING TRANSCRIPTIONAL ACTIVATOR DEVR_DOSR"/>
    <property type="match status" value="1"/>
</dbReference>
<keyword evidence="3" id="KW-0804">Transcription</keyword>
<dbReference type="PANTHER" id="PTHR44688:SF16">
    <property type="entry name" value="DNA-BINDING TRANSCRIPTIONAL ACTIVATOR DEVR_DOSR"/>
    <property type="match status" value="1"/>
</dbReference>
<dbReference type="Gene3D" id="3.40.50.2300">
    <property type="match status" value="1"/>
</dbReference>
<evidence type="ECO:0000313" key="5">
    <source>
        <dbReference type="EMBL" id="ARD21096.1"/>
    </source>
</evidence>
<evidence type="ECO:0000256" key="1">
    <source>
        <dbReference type="ARBA" id="ARBA00023015"/>
    </source>
</evidence>
<sequence length="206" mass="23265">MIVSDIFLGEIPESLTQQLCQITELLKCNTISHDPLNLQWQKAEHHKKILLHYVSDPKLHIPNLSAELLADGKHLAFCPQLTSDTESLLIANGFHGGLSFDASIIEIIEAFKNLDNNKLYFSHDAMSHYIQSRNRQPITQRQTELLSLTTKKEQQVLSLVCQGLSNEQIAANLSISINTVKMHIQNIFKKTNVSSRGQLSYVFTQV</sequence>
<dbReference type="PROSITE" id="PS00622">
    <property type="entry name" value="HTH_LUXR_1"/>
    <property type="match status" value="1"/>
</dbReference>
<dbReference type="Proteomes" id="UP000191820">
    <property type="component" value="Chromosome"/>
</dbReference>
<keyword evidence="2" id="KW-0238">DNA-binding</keyword>
<dbReference type="Pfam" id="PF00196">
    <property type="entry name" value="GerE"/>
    <property type="match status" value="1"/>
</dbReference>
<dbReference type="SMART" id="SM00421">
    <property type="entry name" value="HTH_LUXR"/>
    <property type="match status" value="1"/>
</dbReference>
<protein>
    <submittedName>
        <fullName evidence="5">Helix-turn-helix transcriptional regulator</fullName>
    </submittedName>
</protein>
<dbReference type="CDD" id="cd06170">
    <property type="entry name" value="LuxR_C_like"/>
    <property type="match status" value="1"/>
</dbReference>
<dbReference type="EMBL" id="CP020472">
    <property type="protein sequence ID" value="ARD21096.1"/>
    <property type="molecule type" value="Genomic_DNA"/>
</dbReference>
<gene>
    <name evidence="5" type="ORF">SJ2017_0760</name>
</gene>
<dbReference type="Gene3D" id="1.10.10.10">
    <property type="entry name" value="Winged helix-like DNA-binding domain superfamily/Winged helix DNA-binding domain"/>
    <property type="match status" value="1"/>
</dbReference>
<keyword evidence="6" id="KW-1185">Reference proteome</keyword>
<dbReference type="InterPro" id="IPR000792">
    <property type="entry name" value="Tscrpt_reg_LuxR_C"/>
</dbReference>
<dbReference type="SUPFAM" id="SSF46894">
    <property type="entry name" value="C-terminal effector domain of the bipartite response regulators"/>
    <property type="match status" value="1"/>
</dbReference>
<feature type="domain" description="HTH luxR-type" evidence="4">
    <location>
        <begin position="142"/>
        <end position="206"/>
    </location>
</feature>
<dbReference type="InterPro" id="IPR036388">
    <property type="entry name" value="WH-like_DNA-bd_sf"/>
</dbReference>
<dbReference type="PROSITE" id="PS50043">
    <property type="entry name" value="HTH_LUXR_2"/>
    <property type="match status" value="1"/>
</dbReference>
<evidence type="ECO:0000256" key="2">
    <source>
        <dbReference type="ARBA" id="ARBA00023125"/>
    </source>
</evidence>
<keyword evidence="1" id="KW-0805">Transcription regulation</keyword>
<reference evidence="5 6" key="1">
    <citation type="submission" date="2017-03" db="EMBL/GenBank/DDBJ databases">
        <title>Genome sequencing of Shewanella japonica KCTC 22435.</title>
        <authorList>
            <person name="Kim K.M."/>
        </authorList>
    </citation>
    <scope>NUCLEOTIDE SEQUENCE [LARGE SCALE GENOMIC DNA]</scope>
    <source>
        <strain evidence="5 6">KCTC 22435</strain>
    </source>
</reference>
<organism evidence="5 6">
    <name type="scientific">Shewanella japonica</name>
    <dbReference type="NCBI Taxonomy" id="93973"/>
    <lineage>
        <taxon>Bacteria</taxon>
        <taxon>Pseudomonadati</taxon>
        <taxon>Pseudomonadota</taxon>
        <taxon>Gammaproteobacteria</taxon>
        <taxon>Alteromonadales</taxon>
        <taxon>Shewanellaceae</taxon>
        <taxon>Shewanella</taxon>
    </lineage>
</organism>
<name>A0ABN4Y9H9_9GAMM</name>